<organism evidence="8 9">
    <name type="scientific">Bemisia tabaci</name>
    <name type="common">Sweetpotato whitefly</name>
    <name type="synonym">Aleurodes tabaci</name>
    <dbReference type="NCBI Taxonomy" id="7038"/>
    <lineage>
        <taxon>Eukaryota</taxon>
        <taxon>Metazoa</taxon>
        <taxon>Ecdysozoa</taxon>
        <taxon>Arthropoda</taxon>
        <taxon>Hexapoda</taxon>
        <taxon>Insecta</taxon>
        <taxon>Pterygota</taxon>
        <taxon>Neoptera</taxon>
        <taxon>Paraneoptera</taxon>
        <taxon>Hemiptera</taxon>
        <taxon>Sternorrhyncha</taxon>
        <taxon>Aleyrodoidea</taxon>
        <taxon>Aleyrodidae</taxon>
        <taxon>Aleyrodinae</taxon>
        <taxon>Bemisia</taxon>
    </lineage>
</organism>
<feature type="domain" description="RRM" evidence="7">
    <location>
        <begin position="210"/>
        <end position="288"/>
    </location>
</feature>
<feature type="region of interest" description="Disordered" evidence="6">
    <location>
        <begin position="152"/>
        <end position="206"/>
    </location>
</feature>
<feature type="compositionally biased region" description="Low complexity" evidence="6">
    <location>
        <begin position="31"/>
        <end position="48"/>
    </location>
</feature>
<feature type="compositionally biased region" description="Polar residues" evidence="6">
    <location>
        <begin position="126"/>
        <end position="138"/>
    </location>
</feature>
<dbReference type="Gene3D" id="3.30.70.330">
    <property type="match status" value="2"/>
</dbReference>
<reference evidence="8" key="1">
    <citation type="submission" date="2021-12" db="EMBL/GenBank/DDBJ databases">
        <authorList>
            <person name="King R."/>
        </authorList>
    </citation>
    <scope>NUCLEOTIDE SEQUENCE</scope>
</reference>
<dbReference type="Pfam" id="PF00076">
    <property type="entry name" value="RRM_1"/>
    <property type="match status" value="2"/>
</dbReference>
<dbReference type="GO" id="GO:1990904">
    <property type="term" value="C:ribonucleoprotein complex"/>
    <property type="evidence" value="ECO:0007669"/>
    <property type="project" value="InterPro"/>
</dbReference>
<keyword evidence="9" id="KW-1185">Reference proteome</keyword>
<evidence type="ECO:0000256" key="1">
    <source>
        <dbReference type="ARBA" id="ARBA00022737"/>
    </source>
</evidence>
<feature type="compositionally biased region" description="Polar residues" evidence="6">
    <location>
        <begin position="152"/>
        <end position="165"/>
    </location>
</feature>
<comment type="function">
    <text evidence="3">Has a role in the perception of gravity.</text>
</comment>
<evidence type="ECO:0000256" key="3">
    <source>
        <dbReference type="ARBA" id="ARBA00037469"/>
    </source>
</evidence>
<evidence type="ECO:0000256" key="5">
    <source>
        <dbReference type="PROSITE-ProRule" id="PRU00176"/>
    </source>
</evidence>
<feature type="compositionally biased region" description="Pro residues" evidence="6">
    <location>
        <begin position="20"/>
        <end position="30"/>
    </location>
</feature>
<keyword evidence="2 5" id="KW-0694">RNA-binding</keyword>
<sequence>MHQPPMQHGGALFNATPNFYPRPPAPPRPACRPLHPFTNGTSGPRPGSNYGGGSGNPLNSGSLHSLKAGGGGARAPLVPTPTPATPPTPGAGAGVAVAVAAGMPANFAAGAPLPSATASAAPPYRHTTSWPSSVSVSQAPAQIRYPTSTMAPYTAPYNSQPNSRVSTAGSPADSSSSSHTGSQPGNLNMHQQQQQQQQTSNGDGQQLSQTNLYIRGLTQNTTDKDLVNMCSPFGPIISTKAILDKNTNKCKGYGFVDFESKSCAEAAVKALQAKGIQAQMAKVGIPLPRRATAQQEQDPTNLYIANLPLNFKENDLENMLAKYGQVISTRILRDPNNVSKGVGFARLESKEKCEDIIQMFNATTIPGSKEPLLVKFADGGQKKRSPYRNDTRMWRDSEGGHLNYDGTTLGQNGVAATPVMPTLAQYGRYTQPIPGYTSLSSPWIHPQYTVVQPSHIAQVDMMPQTDPGAVPYSSMIPQLTTHMSALQLSTTGSYITTGPPAYPYFAGPAGPSILHAAMVPGDSGDHASTAASPDDNYSSSYQHK</sequence>
<feature type="compositionally biased region" description="Low complexity" evidence="6">
    <location>
        <begin position="166"/>
        <end position="182"/>
    </location>
</feature>
<dbReference type="GO" id="GO:0003723">
    <property type="term" value="F:RNA binding"/>
    <property type="evidence" value="ECO:0007669"/>
    <property type="project" value="UniProtKB-UniRule"/>
</dbReference>
<dbReference type="SMART" id="SM00360">
    <property type="entry name" value="RRM"/>
    <property type="match status" value="2"/>
</dbReference>
<dbReference type="InterPro" id="IPR012677">
    <property type="entry name" value="Nucleotide-bd_a/b_plait_sf"/>
</dbReference>
<dbReference type="PRINTS" id="PR00961">
    <property type="entry name" value="HUDSXLRNA"/>
</dbReference>
<accession>A0A9P0CAQ1</accession>
<name>A0A9P0CAQ1_BEMTA</name>
<dbReference type="CDD" id="cd12243">
    <property type="entry name" value="RRM1_MSSP"/>
    <property type="match status" value="1"/>
</dbReference>
<dbReference type="InterPro" id="IPR002343">
    <property type="entry name" value="Hud_Sxl_RNA"/>
</dbReference>
<dbReference type="PANTHER" id="PTHR24012">
    <property type="entry name" value="RNA BINDING PROTEIN"/>
    <property type="match status" value="1"/>
</dbReference>
<dbReference type="AlphaFoldDB" id="A0A9P0CAQ1"/>
<feature type="region of interest" description="Disordered" evidence="6">
    <location>
        <begin position="1"/>
        <end position="89"/>
    </location>
</feature>
<feature type="compositionally biased region" description="Low complexity" evidence="6">
    <location>
        <begin position="56"/>
        <end position="66"/>
    </location>
</feature>
<evidence type="ECO:0000256" key="4">
    <source>
        <dbReference type="ARBA" id="ARBA00039536"/>
    </source>
</evidence>
<dbReference type="InterPro" id="IPR000504">
    <property type="entry name" value="RRM_dom"/>
</dbReference>
<evidence type="ECO:0000313" key="8">
    <source>
        <dbReference type="EMBL" id="CAH0771767.1"/>
    </source>
</evidence>
<feature type="region of interest" description="Disordered" evidence="6">
    <location>
        <begin position="518"/>
        <end position="544"/>
    </location>
</feature>
<keyword evidence="1" id="KW-0677">Repeat</keyword>
<dbReference type="FunFam" id="3.30.70.330:FF:000169">
    <property type="entry name" value="protein alan shepard isoform X4"/>
    <property type="match status" value="1"/>
</dbReference>
<dbReference type="FunFam" id="3.30.70.330:FF:000012">
    <property type="entry name" value="RNA-binding motif, single-stranded-interacting protein 3 isoform 1"/>
    <property type="match status" value="1"/>
</dbReference>
<feature type="region of interest" description="Disordered" evidence="6">
    <location>
        <begin position="116"/>
        <end position="138"/>
    </location>
</feature>
<evidence type="ECO:0000256" key="6">
    <source>
        <dbReference type="SAM" id="MobiDB-lite"/>
    </source>
</evidence>
<evidence type="ECO:0000259" key="7">
    <source>
        <dbReference type="PROSITE" id="PS50102"/>
    </source>
</evidence>
<evidence type="ECO:0000313" key="9">
    <source>
        <dbReference type="Proteomes" id="UP001152759"/>
    </source>
</evidence>
<feature type="domain" description="RRM" evidence="7">
    <location>
        <begin position="300"/>
        <end position="379"/>
    </location>
</feature>
<gene>
    <name evidence="8" type="ORF">BEMITA_LOCUS8472</name>
</gene>
<dbReference type="Proteomes" id="UP001152759">
    <property type="component" value="Chromosome 5"/>
</dbReference>
<feature type="compositionally biased region" description="Pro residues" evidence="6">
    <location>
        <begin position="78"/>
        <end position="89"/>
    </location>
</feature>
<dbReference type="InterPro" id="IPR035979">
    <property type="entry name" value="RBD_domain_sf"/>
</dbReference>
<dbReference type="CDD" id="cd12244">
    <property type="entry name" value="RRM2_MSSP"/>
    <property type="match status" value="1"/>
</dbReference>
<feature type="compositionally biased region" description="Polar residues" evidence="6">
    <location>
        <begin position="529"/>
        <end position="544"/>
    </location>
</feature>
<protein>
    <recommendedName>
        <fullName evidence="4">Protein alan shepard</fullName>
    </recommendedName>
</protein>
<proteinExistence type="predicted"/>
<dbReference type="PROSITE" id="PS50102">
    <property type="entry name" value="RRM"/>
    <property type="match status" value="2"/>
</dbReference>
<dbReference type="OrthoDB" id="271725at2759"/>
<dbReference type="SUPFAM" id="SSF54928">
    <property type="entry name" value="RNA-binding domain, RBD"/>
    <property type="match status" value="1"/>
</dbReference>
<evidence type="ECO:0000256" key="2">
    <source>
        <dbReference type="ARBA" id="ARBA00022884"/>
    </source>
</evidence>
<dbReference type="EMBL" id="OU963866">
    <property type="protein sequence ID" value="CAH0771767.1"/>
    <property type="molecule type" value="Genomic_DNA"/>
</dbReference>